<dbReference type="Gene3D" id="2.160.20.120">
    <property type="match status" value="1"/>
</dbReference>
<dbReference type="AlphaFoldDB" id="A0AAW1RES6"/>
<feature type="compositionally biased region" description="Low complexity" evidence="1">
    <location>
        <begin position="325"/>
        <end position="348"/>
    </location>
</feature>
<protein>
    <recommendedName>
        <fullName evidence="3">Putative auto-transporter adhesin head GIN domain-containing protein</fullName>
    </recommendedName>
</protein>
<name>A0AAW1RES6_9CHLO</name>
<dbReference type="Proteomes" id="UP001438707">
    <property type="component" value="Unassembled WGS sequence"/>
</dbReference>
<keyword evidence="5" id="KW-1185">Reference proteome</keyword>
<evidence type="ECO:0000256" key="1">
    <source>
        <dbReference type="SAM" id="MobiDB-lite"/>
    </source>
</evidence>
<feature type="region of interest" description="Disordered" evidence="1">
    <location>
        <begin position="314"/>
        <end position="352"/>
    </location>
</feature>
<evidence type="ECO:0000313" key="4">
    <source>
        <dbReference type="EMBL" id="KAK9832135.1"/>
    </source>
</evidence>
<gene>
    <name evidence="4" type="ORF">WJX74_000285</name>
</gene>
<feature type="signal peptide" evidence="2">
    <location>
        <begin position="1"/>
        <end position="26"/>
    </location>
</feature>
<comment type="caution">
    <text evidence="4">The sequence shown here is derived from an EMBL/GenBank/DDBJ whole genome shotgun (WGS) entry which is preliminary data.</text>
</comment>
<evidence type="ECO:0000259" key="3">
    <source>
        <dbReference type="Pfam" id="PF10988"/>
    </source>
</evidence>
<proteinExistence type="predicted"/>
<evidence type="ECO:0000313" key="5">
    <source>
        <dbReference type="Proteomes" id="UP001438707"/>
    </source>
</evidence>
<evidence type="ECO:0000256" key="2">
    <source>
        <dbReference type="SAM" id="SignalP"/>
    </source>
</evidence>
<dbReference type="InterPro" id="IPR021255">
    <property type="entry name" value="DUF2807"/>
</dbReference>
<reference evidence="4 5" key="1">
    <citation type="journal article" date="2024" name="Nat. Commun.">
        <title>Phylogenomics reveals the evolutionary origins of lichenization in chlorophyte algae.</title>
        <authorList>
            <person name="Puginier C."/>
            <person name="Libourel C."/>
            <person name="Otte J."/>
            <person name="Skaloud P."/>
            <person name="Haon M."/>
            <person name="Grisel S."/>
            <person name="Petersen M."/>
            <person name="Berrin J.G."/>
            <person name="Delaux P.M."/>
            <person name="Dal Grande F."/>
            <person name="Keller J."/>
        </authorList>
    </citation>
    <scope>NUCLEOTIDE SEQUENCE [LARGE SCALE GENOMIC DNA]</scope>
    <source>
        <strain evidence="4 5">SAG 2145</strain>
    </source>
</reference>
<feature type="domain" description="Putative auto-transporter adhesin head GIN" evidence="3">
    <location>
        <begin position="55"/>
        <end position="221"/>
    </location>
</feature>
<dbReference type="EMBL" id="JALJOS010000012">
    <property type="protein sequence ID" value="KAK9832135.1"/>
    <property type="molecule type" value="Genomic_DNA"/>
</dbReference>
<accession>A0AAW1RES6</accession>
<feature type="chain" id="PRO_5043856031" description="Putative auto-transporter adhesin head GIN domain-containing protein" evidence="2">
    <location>
        <begin position="27"/>
        <end position="372"/>
    </location>
</feature>
<keyword evidence="2" id="KW-0732">Signal</keyword>
<organism evidence="4 5">
    <name type="scientific">Apatococcus lobatus</name>
    <dbReference type="NCBI Taxonomy" id="904363"/>
    <lineage>
        <taxon>Eukaryota</taxon>
        <taxon>Viridiplantae</taxon>
        <taxon>Chlorophyta</taxon>
        <taxon>core chlorophytes</taxon>
        <taxon>Trebouxiophyceae</taxon>
        <taxon>Chlorellales</taxon>
        <taxon>Chlorellaceae</taxon>
        <taxon>Apatococcus</taxon>
    </lineage>
</organism>
<dbReference type="Pfam" id="PF10988">
    <property type="entry name" value="DUF2807"/>
    <property type="match status" value="1"/>
</dbReference>
<sequence>MATCRVYSMSLCAALLVLAAAPLCAAQPVVTPVDPFSAVSICVPYNVLIAPSNDSRTYSLAIESEPVVAQSTRASGVNGTLSLESSGNFQTSKPIKLTIFLPGNALNGITVNSPSSTVGVAAGFGSKQLIINSNGNGQVNLASFNASTAFVTNTGTGTVVLRGELGNVNVQNSGTGNVYLSGVTGNVQSALSGVGSLYIDSSNADSQLTGSSNGLGAVRYTKGQCSVAGAFGSFFGGPCQQVASIQAPPTSTPWSCGINVAGSFLCSGATGIINTGGSSTNVGGSTPSQLQSINFNPAGGVSSSSSSTGVNSAFASSSSGGGVGQTSTSSDGSGFTTTSGTPGTPGSSIVGNSALPQVACASTGGSDLTMIK</sequence>